<keyword evidence="1" id="KW-1133">Transmembrane helix</keyword>
<dbReference type="OrthoDB" id="5116324at2"/>
<dbReference type="Proteomes" id="UP000320216">
    <property type="component" value="Chromosome"/>
</dbReference>
<keyword evidence="3" id="KW-1185">Reference proteome</keyword>
<evidence type="ECO:0000256" key="1">
    <source>
        <dbReference type="SAM" id="Phobius"/>
    </source>
</evidence>
<sequence length="185" mass="21212">MLGEQVITTETRVLRPHAHLFRSGVIAVLSLTTPVFAIAYWLTITSGWWPVTVAVHLLVAIIAVVIVEQYRRTSVVVSPHGVRERAFLGRVTEIANSDIQSLCLVEIYRDNALDTQPNLFILDSSDRPRIRLRGQYWPRSAMENLAEVLDRPLVSLDDSVTISELRSSRPDWLYWFERFPVLTWL</sequence>
<dbReference type="EMBL" id="CP042305">
    <property type="protein sequence ID" value="QDZ16256.1"/>
    <property type="molecule type" value="Genomic_DNA"/>
</dbReference>
<dbReference type="AlphaFoldDB" id="A0A5B8M790"/>
<accession>A0A5B8M790</accession>
<gene>
    <name evidence="2" type="ORF">FPZ11_17150</name>
</gene>
<keyword evidence="1" id="KW-0472">Membrane</keyword>
<dbReference type="KEGG" id="huw:FPZ11_17150"/>
<evidence type="ECO:0000313" key="2">
    <source>
        <dbReference type="EMBL" id="QDZ16256.1"/>
    </source>
</evidence>
<feature type="transmembrane region" description="Helical" evidence="1">
    <location>
        <begin position="48"/>
        <end position="67"/>
    </location>
</feature>
<proteinExistence type="predicted"/>
<dbReference type="RefSeq" id="WP_146322260.1">
    <property type="nucleotide sequence ID" value="NZ_CP042305.1"/>
</dbReference>
<protein>
    <submittedName>
        <fullName evidence="2">Uncharacterized protein</fullName>
    </submittedName>
</protein>
<organism evidence="2 3">
    <name type="scientific">Humibacter ginsenosidimutans</name>
    <dbReference type="NCBI Taxonomy" id="2599293"/>
    <lineage>
        <taxon>Bacteria</taxon>
        <taxon>Bacillati</taxon>
        <taxon>Actinomycetota</taxon>
        <taxon>Actinomycetes</taxon>
        <taxon>Micrococcales</taxon>
        <taxon>Microbacteriaceae</taxon>
        <taxon>Humibacter</taxon>
    </lineage>
</organism>
<keyword evidence="1" id="KW-0812">Transmembrane</keyword>
<feature type="transmembrane region" description="Helical" evidence="1">
    <location>
        <begin position="20"/>
        <end position="42"/>
    </location>
</feature>
<reference evidence="2 3" key="1">
    <citation type="submission" date="2019-07" db="EMBL/GenBank/DDBJ databases">
        <title>Full genome sequence of Humibacter sp. WJ7-1.</title>
        <authorList>
            <person name="Im W.-T."/>
        </authorList>
    </citation>
    <scope>NUCLEOTIDE SEQUENCE [LARGE SCALE GENOMIC DNA]</scope>
    <source>
        <strain evidence="2 3">WJ7-1</strain>
    </source>
</reference>
<name>A0A5B8M790_9MICO</name>
<evidence type="ECO:0000313" key="3">
    <source>
        <dbReference type="Proteomes" id="UP000320216"/>
    </source>
</evidence>